<name>A0A8K0IF82_COCNU</name>
<dbReference type="EMBL" id="CM017878">
    <property type="protein sequence ID" value="KAG1354835.1"/>
    <property type="molecule type" value="Genomic_DNA"/>
</dbReference>
<organism evidence="6 7">
    <name type="scientific">Cocos nucifera</name>
    <name type="common">Coconut palm</name>
    <dbReference type="NCBI Taxonomy" id="13894"/>
    <lineage>
        <taxon>Eukaryota</taxon>
        <taxon>Viridiplantae</taxon>
        <taxon>Streptophyta</taxon>
        <taxon>Embryophyta</taxon>
        <taxon>Tracheophyta</taxon>
        <taxon>Spermatophyta</taxon>
        <taxon>Magnoliopsida</taxon>
        <taxon>Liliopsida</taxon>
        <taxon>Arecaceae</taxon>
        <taxon>Arecoideae</taxon>
        <taxon>Cocoseae</taxon>
        <taxon>Attaleinae</taxon>
        <taxon>Cocos</taxon>
    </lineage>
</organism>
<evidence type="ECO:0000256" key="1">
    <source>
        <dbReference type="ARBA" id="ARBA00004606"/>
    </source>
</evidence>
<keyword evidence="3" id="KW-0808">Transferase</keyword>
<evidence type="ECO:0000256" key="5">
    <source>
        <dbReference type="ARBA" id="ARBA00023180"/>
    </source>
</evidence>
<accession>A0A8K0IF82</accession>
<comment type="caution">
    <text evidence="6">The sequence shown here is derived from an EMBL/GenBank/DDBJ whole genome shotgun (WGS) entry which is preliminary data.</text>
</comment>
<dbReference type="OrthoDB" id="2019572at2759"/>
<sequence>MQSAPPLPSSKESRHLSCILVTAFVALLLLLLFLSFSSSPSSAAASPLRSSAAAPLRSSAAALISSSPPPPSFAYLLSGTVGDVDRLLRLLRATYHPRNLYLLHLDGAAPQAQRDRIARAVRAVPTFRSAGNVHVIGKPDFANPRGSSALAATLHAAAILLRLGPNWDWFINLHASDYPLVTQDDLLHIFSFLPKDLSFVQHSSYIGRKESRRLKPIIVDPGLYLSSTTEVFYATQKRELPNAYRVCPESLQWVDGSSGGGCGKDKRLGRVCGGDSRKFVEYCILGTDNLPRALLMYYGNTPSSHMNYFQTVLCNSPEFNKTVVNNDLHYVIWDMPPKNEPRVLTTNDLENMTHSGAAFGTRFANDDPVLDRIDQEVLNHDPSKMVPGGWCLGNGHGDACMIWGNADVLSPGPRAMKLADFMARLLSTRTLHSHQCIWD</sequence>
<comment type="subcellular location">
    <subcellularLocation>
        <location evidence="1">Membrane</location>
        <topology evidence="1">Single-pass type II membrane protein</topology>
    </subcellularLocation>
</comment>
<evidence type="ECO:0000256" key="4">
    <source>
        <dbReference type="ARBA" id="ARBA00023136"/>
    </source>
</evidence>
<dbReference type="PANTHER" id="PTHR45719:SF10">
    <property type="entry name" value="CORE-2_I-BRANCHING BETA-1,6-N-ACETYLGLUCOSAMINYLTRANSFERASE FAMILY PROTEIN"/>
    <property type="match status" value="1"/>
</dbReference>
<dbReference type="AlphaFoldDB" id="A0A8K0IF82"/>
<evidence type="ECO:0000256" key="3">
    <source>
        <dbReference type="ARBA" id="ARBA00022679"/>
    </source>
</evidence>
<keyword evidence="7" id="KW-1185">Reference proteome</keyword>
<dbReference type="InterPro" id="IPR003406">
    <property type="entry name" value="Glyco_trans_14"/>
</dbReference>
<dbReference type="GO" id="GO:0015020">
    <property type="term" value="F:glucuronosyltransferase activity"/>
    <property type="evidence" value="ECO:0007669"/>
    <property type="project" value="InterPro"/>
</dbReference>
<gene>
    <name evidence="6" type="ORF">COCNU_07G009470</name>
</gene>
<dbReference type="GO" id="GO:0016020">
    <property type="term" value="C:membrane"/>
    <property type="evidence" value="ECO:0007669"/>
    <property type="project" value="UniProtKB-SubCell"/>
</dbReference>
<keyword evidence="5" id="KW-0325">Glycoprotein</keyword>
<evidence type="ECO:0000313" key="6">
    <source>
        <dbReference type="EMBL" id="KAG1354835.1"/>
    </source>
</evidence>
<dbReference type="InterPro" id="IPR044610">
    <property type="entry name" value="GLCAT14A/B/C"/>
</dbReference>
<proteinExistence type="predicted"/>
<keyword evidence="2" id="KW-0328">Glycosyltransferase</keyword>
<reference evidence="6" key="2">
    <citation type="submission" date="2019-07" db="EMBL/GenBank/DDBJ databases">
        <authorList>
            <person name="Yang Y."/>
            <person name="Bocs S."/>
            <person name="Baudouin L."/>
        </authorList>
    </citation>
    <scope>NUCLEOTIDE SEQUENCE</scope>
    <source>
        <tissue evidence="6">Spear leaf of Hainan Tall coconut</tissue>
    </source>
</reference>
<reference evidence="6" key="1">
    <citation type="journal article" date="2017" name="Gigascience">
        <title>The genome draft of coconut (Cocos nucifera).</title>
        <authorList>
            <person name="Xiao Y."/>
            <person name="Xu P."/>
            <person name="Fan H."/>
            <person name="Baudouin L."/>
            <person name="Xia W."/>
            <person name="Bocs S."/>
            <person name="Xu J."/>
            <person name="Li Q."/>
            <person name="Guo A."/>
            <person name="Zhou L."/>
            <person name="Li J."/>
            <person name="Wu Y."/>
            <person name="Ma Z."/>
            <person name="Armero A."/>
            <person name="Issali A.E."/>
            <person name="Liu N."/>
            <person name="Peng M."/>
            <person name="Yang Y."/>
        </authorList>
    </citation>
    <scope>NUCLEOTIDE SEQUENCE</scope>
    <source>
        <tissue evidence="6">Spear leaf of Hainan Tall coconut</tissue>
    </source>
</reference>
<protein>
    <submittedName>
        <fullName evidence="6">Beta-glucuronosyltransferase GlcAT14A</fullName>
    </submittedName>
</protein>
<dbReference type="Proteomes" id="UP000797356">
    <property type="component" value="Chromosome 7"/>
</dbReference>
<keyword evidence="4" id="KW-0472">Membrane</keyword>
<dbReference type="Pfam" id="PF02485">
    <property type="entry name" value="Branch"/>
    <property type="match status" value="2"/>
</dbReference>
<evidence type="ECO:0000313" key="7">
    <source>
        <dbReference type="Proteomes" id="UP000797356"/>
    </source>
</evidence>
<evidence type="ECO:0000256" key="2">
    <source>
        <dbReference type="ARBA" id="ARBA00022676"/>
    </source>
</evidence>
<dbReference type="PANTHER" id="PTHR45719">
    <property type="entry name" value="GLYCOSYLTRANSFERASE"/>
    <property type="match status" value="1"/>
</dbReference>